<comment type="function">
    <text evidence="18">Thiol protease. Has dipeptidylpeptidase activity. Active against a broad range of dipeptide substrates composed of both polar and hydrophobic amino acids. Proline cannot occupy the P1 position and arginine cannot occupy the P2 position of the substrate. Can act as both an exopeptidase and endopeptidase. Activates serine proteases such as elastase, cathepsin G and granzymes A and B.</text>
</comment>
<dbReference type="InterPro" id="IPR039412">
    <property type="entry name" value="CatC"/>
</dbReference>
<dbReference type="InterPro" id="IPR000668">
    <property type="entry name" value="Peptidase_C1A_C"/>
</dbReference>
<dbReference type="InterPro" id="IPR014882">
    <property type="entry name" value="CathepsinC_exc"/>
</dbReference>
<comment type="cofactor">
    <cofactor evidence="2">
        <name>chloride</name>
        <dbReference type="ChEBI" id="CHEBI:17996"/>
    </cofactor>
</comment>
<evidence type="ECO:0000256" key="15">
    <source>
        <dbReference type="ARBA" id="ARBA00029779"/>
    </source>
</evidence>
<reference evidence="21" key="1">
    <citation type="submission" date="2025-08" db="UniProtKB">
        <authorList>
            <consortium name="Ensembl"/>
        </authorList>
    </citation>
    <scope>IDENTIFICATION</scope>
</reference>
<dbReference type="GO" id="GO:0008234">
    <property type="term" value="F:cysteine-type peptidase activity"/>
    <property type="evidence" value="ECO:0007669"/>
    <property type="project" value="UniProtKB-KW"/>
</dbReference>
<evidence type="ECO:0000256" key="1">
    <source>
        <dbReference type="ARBA" id="ARBA00000738"/>
    </source>
</evidence>
<dbReference type="InterPro" id="IPR036496">
    <property type="entry name" value="CathepsinC_exc_dom_sf"/>
</dbReference>
<evidence type="ECO:0000256" key="6">
    <source>
        <dbReference type="ARBA" id="ARBA00014709"/>
    </source>
</evidence>
<evidence type="ECO:0000256" key="13">
    <source>
        <dbReference type="ARBA" id="ARBA00023214"/>
    </source>
</evidence>
<accession>A0A8D2LBJ0</accession>
<dbReference type="GO" id="GO:0006508">
    <property type="term" value="P:proteolysis"/>
    <property type="evidence" value="ECO:0007669"/>
    <property type="project" value="UniProtKB-KW"/>
</dbReference>
<keyword evidence="8" id="KW-0378">Hydrolase</keyword>
<keyword evidence="10" id="KW-0865">Zymogen</keyword>
<dbReference type="PRINTS" id="PR00705">
    <property type="entry name" value="PAPAIN"/>
</dbReference>
<dbReference type="AlphaFoldDB" id="A0A8D2LBJ0"/>
<evidence type="ECO:0000256" key="2">
    <source>
        <dbReference type="ARBA" id="ARBA00001923"/>
    </source>
</evidence>
<dbReference type="PROSITE" id="PS00640">
    <property type="entry name" value="THIOL_PROTEASE_ASN"/>
    <property type="match status" value="1"/>
</dbReference>
<evidence type="ECO:0000256" key="17">
    <source>
        <dbReference type="ARBA" id="ARBA00032961"/>
    </source>
</evidence>
<dbReference type="SUPFAM" id="SSF75001">
    <property type="entry name" value="Dipeptidyl peptidase I (cathepsin C), exclusion domain"/>
    <property type="match status" value="2"/>
</dbReference>
<dbReference type="CDD" id="cd02621">
    <property type="entry name" value="Peptidase_C1A_CathepsinC"/>
    <property type="match status" value="1"/>
</dbReference>
<evidence type="ECO:0000259" key="20">
    <source>
        <dbReference type="SMART" id="SM00645"/>
    </source>
</evidence>
<dbReference type="EC" id="3.4.14.1" evidence="5"/>
<evidence type="ECO:0000256" key="14">
    <source>
        <dbReference type="ARBA" id="ARBA00029762"/>
    </source>
</evidence>
<dbReference type="InterPro" id="IPR000169">
    <property type="entry name" value="Pept_cys_AS"/>
</dbReference>
<evidence type="ECO:0000256" key="9">
    <source>
        <dbReference type="ARBA" id="ARBA00022807"/>
    </source>
</evidence>
<keyword evidence="7" id="KW-0645">Protease</keyword>
<keyword evidence="13" id="KW-0868">Chloride</keyword>
<comment type="catalytic activity">
    <reaction evidence="1">
        <text>Release of an N-terminal dipeptide, Xaa-Yaa-|-Zaa-, except when Xaa is Arg or Lys, or Yaa or Zaa is Pro.</text>
        <dbReference type="EC" id="3.4.14.1"/>
    </reaction>
</comment>
<comment type="similarity">
    <text evidence="3">Belongs to the peptidase C1 family.</text>
</comment>
<dbReference type="GO" id="GO:0008239">
    <property type="term" value="F:dipeptidyl-peptidase activity"/>
    <property type="evidence" value="ECO:0007669"/>
    <property type="project" value="UniProtKB-EC"/>
</dbReference>
<dbReference type="FunFam" id="3.90.70.10:FF:000062">
    <property type="entry name" value="Dipeptidyl peptidase 1"/>
    <property type="match status" value="1"/>
</dbReference>
<evidence type="ECO:0000256" key="10">
    <source>
        <dbReference type="ARBA" id="ARBA00023145"/>
    </source>
</evidence>
<dbReference type="InterPro" id="IPR013128">
    <property type="entry name" value="Peptidase_C1A"/>
</dbReference>
<dbReference type="PANTHER" id="PTHR12411">
    <property type="entry name" value="CYSTEINE PROTEASE FAMILY C1-RELATED"/>
    <property type="match status" value="1"/>
</dbReference>
<evidence type="ECO:0000256" key="16">
    <source>
        <dbReference type="ARBA" id="ARBA00030778"/>
    </source>
</evidence>
<keyword evidence="19" id="KW-0732">Signal</keyword>
<keyword evidence="9" id="KW-0788">Thiol protease</keyword>
<organism evidence="21 22">
    <name type="scientific">Varanus komodoensis</name>
    <name type="common">Komodo dragon</name>
    <dbReference type="NCBI Taxonomy" id="61221"/>
    <lineage>
        <taxon>Eukaryota</taxon>
        <taxon>Metazoa</taxon>
        <taxon>Chordata</taxon>
        <taxon>Craniata</taxon>
        <taxon>Vertebrata</taxon>
        <taxon>Euteleostomi</taxon>
        <taxon>Lepidosauria</taxon>
        <taxon>Squamata</taxon>
        <taxon>Bifurcata</taxon>
        <taxon>Unidentata</taxon>
        <taxon>Episquamata</taxon>
        <taxon>Toxicofera</taxon>
        <taxon>Anguimorpha</taxon>
        <taxon>Paleoanguimorpha</taxon>
        <taxon>Varanoidea</taxon>
        <taxon>Varanidae</taxon>
        <taxon>Varanus</taxon>
    </lineage>
</organism>
<dbReference type="InterPro" id="IPR038765">
    <property type="entry name" value="Papain-like_cys_pep_sf"/>
</dbReference>
<evidence type="ECO:0000256" key="3">
    <source>
        <dbReference type="ARBA" id="ARBA00008455"/>
    </source>
</evidence>
<dbReference type="Pfam" id="PF00112">
    <property type="entry name" value="Peptidase_C1"/>
    <property type="match status" value="1"/>
</dbReference>
<dbReference type="PROSITE" id="PS00139">
    <property type="entry name" value="THIOL_PROTEASE_CYS"/>
    <property type="match status" value="1"/>
</dbReference>
<evidence type="ECO:0000256" key="19">
    <source>
        <dbReference type="SAM" id="SignalP"/>
    </source>
</evidence>
<evidence type="ECO:0000256" key="4">
    <source>
        <dbReference type="ARBA" id="ARBA00011610"/>
    </source>
</evidence>
<keyword evidence="12" id="KW-0325">Glycoprotein</keyword>
<evidence type="ECO:0000256" key="7">
    <source>
        <dbReference type="ARBA" id="ARBA00022670"/>
    </source>
</evidence>
<dbReference type="Gene3D" id="3.90.70.10">
    <property type="entry name" value="Cysteine proteinases"/>
    <property type="match status" value="1"/>
</dbReference>
<dbReference type="Proteomes" id="UP000694545">
    <property type="component" value="Unplaced"/>
</dbReference>
<dbReference type="InterPro" id="IPR025660">
    <property type="entry name" value="Pept_his_AS"/>
</dbReference>
<keyword evidence="22" id="KW-1185">Reference proteome</keyword>
<keyword evidence="11" id="KW-1015">Disulfide bond</keyword>
<protein>
    <recommendedName>
        <fullName evidence="6">Dipeptidyl peptidase 1</fullName>
        <ecNumber evidence="5">3.4.14.1</ecNumber>
    </recommendedName>
    <alternativeName>
        <fullName evidence="15">Cathepsin C</fullName>
    </alternativeName>
    <alternativeName>
        <fullName evidence="14">Cathepsin J</fullName>
    </alternativeName>
    <alternativeName>
        <fullName evidence="17">Dipeptidyl peptidase I</fullName>
    </alternativeName>
    <alternativeName>
        <fullName evidence="16">Dipeptidyl transferase</fullName>
    </alternativeName>
</protein>
<feature type="chain" id="PRO_5034240095" description="Dipeptidyl peptidase 1" evidence="19">
    <location>
        <begin position="38"/>
        <end position="491"/>
    </location>
</feature>
<evidence type="ECO:0000256" key="11">
    <source>
        <dbReference type="ARBA" id="ARBA00023157"/>
    </source>
</evidence>
<evidence type="ECO:0000256" key="5">
    <source>
        <dbReference type="ARBA" id="ARBA00012059"/>
    </source>
</evidence>
<evidence type="ECO:0000313" key="22">
    <source>
        <dbReference type="Proteomes" id="UP000694545"/>
    </source>
</evidence>
<evidence type="ECO:0000256" key="18">
    <source>
        <dbReference type="ARBA" id="ARBA00045556"/>
    </source>
</evidence>
<comment type="subunit">
    <text evidence="4">Tetramer of heterotrimers consisting of exclusion domain, heavy- and light chains.</text>
</comment>
<reference evidence="21" key="2">
    <citation type="submission" date="2025-09" db="UniProtKB">
        <authorList>
            <consortium name="Ensembl"/>
        </authorList>
    </citation>
    <scope>IDENTIFICATION</scope>
</reference>
<feature type="domain" description="Peptidase C1A papain C-terminal" evidence="20">
    <location>
        <begin position="259"/>
        <end position="486"/>
    </location>
</feature>
<dbReference type="SMART" id="SM00645">
    <property type="entry name" value="Pept_C1"/>
    <property type="match status" value="1"/>
</dbReference>
<sequence>MPGVSGRAAVPRGAMARSLLALSLLLLLQLQLRPCSADTPANCTFADLEGTWVFQVGRGRGYPSRYINCSEVGKSGGQSPSARRVSAHLWPVPLATQDSLGLSTWRCPELNLGSFFLEVLICIHFLHACLSCSQYKQDGSNITSYCHETLPGWVHDVLGHNWACFTGQKISPPGSGVMNMHLHEPQEKKLPIRLYETNDDFVRAINSVQKSWRAKTYKEYEGLTLEDLIRRAGGLHSRIPSRPKPAPLTAEVIKEASSLPESWDWRKVNGVNYVSPVRNQASCGSCYAFASMGMLEARIRILTNNSQTPILSPQQVVSCSQYAQGCDGGFPYLIAGKYTQDFGVVEESCFPYTGTDSPCTLKHGCYHYYSSEYYYVGGFYGGCNEALMKLELIKHGPMAVAFEVYSDFMHYRGGIYHHTGLMDPFNPFELTNHAVLLVGYGSDQVTGEPFWIVKNSWGESWGEEGYFRIRRGTDECAIESIAVASIPIPRV</sequence>
<proteinExistence type="inferred from homology"/>
<dbReference type="Pfam" id="PF08773">
    <property type="entry name" value="CathepsinC_exc"/>
    <property type="match status" value="1"/>
</dbReference>
<dbReference type="PROSITE" id="PS00639">
    <property type="entry name" value="THIOL_PROTEASE_HIS"/>
    <property type="match status" value="1"/>
</dbReference>
<evidence type="ECO:0000313" key="21">
    <source>
        <dbReference type="Ensembl" id="ENSVKKP00000019219.1"/>
    </source>
</evidence>
<dbReference type="Ensembl" id="ENSVKKT00000019693.1">
    <property type="protein sequence ID" value="ENSVKKP00000019219.1"/>
    <property type="gene ID" value="ENSVKKG00000013027.1"/>
</dbReference>
<evidence type="ECO:0000256" key="12">
    <source>
        <dbReference type="ARBA" id="ARBA00023180"/>
    </source>
</evidence>
<dbReference type="SUPFAM" id="SSF54001">
    <property type="entry name" value="Cysteine proteinases"/>
    <property type="match status" value="1"/>
</dbReference>
<dbReference type="Gene3D" id="2.40.128.80">
    <property type="entry name" value="Cathepsin C, exclusion domain"/>
    <property type="match status" value="1"/>
</dbReference>
<dbReference type="InterPro" id="IPR025661">
    <property type="entry name" value="Pept_asp_AS"/>
</dbReference>
<name>A0A8D2LBJ0_VARKO</name>
<evidence type="ECO:0000256" key="8">
    <source>
        <dbReference type="ARBA" id="ARBA00022801"/>
    </source>
</evidence>
<feature type="signal peptide" evidence="19">
    <location>
        <begin position="1"/>
        <end position="37"/>
    </location>
</feature>